<dbReference type="InterPro" id="IPR020904">
    <property type="entry name" value="Sc_DH/Rdtase_CS"/>
</dbReference>
<dbReference type="Proteomes" id="UP000010116">
    <property type="component" value="Unassembled WGS sequence"/>
</dbReference>
<keyword evidence="2" id="KW-0560">Oxidoreductase</keyword>
<evidence type="ECO:0000313" key="3">
    <source>
        <dbReference type="EMBL" id="EJP73950.1"/>
    </source>
</evidence>
<dbReference type="Pfam" id="PF13561">
    <property type="entry name" value="adh_short_C2"/>
    <property type="match status" value="1"/>
</dbReference>
<dbReference type="PROSITE" id="PS00061">
    <property type="entry name" value="ADH_SHORT"/>
    <property type="match status" value="1"/>
</dbReference>
<name>J4X5B5_9GAMM</name>
<gene>
    <name evidence="3" type="ORF">NT02SARS_0558</name>
</gene>
<dbReference type="EMBL" id="JH611164">
    <property type="protein sequence ID" value="EJP73950.1"/>
    <property type="molecule type" value="Genomic_DNA"/>
</dbReference>
<dbReference type="Gene3D" id="3.40.50.720">
    <property type="entry name" value="NAD(P)-binding Rossmann-like Domain"/>
    <property type="match status" value="1"/>
</dbReference>
<accession>J4X5B5</accession>
<dbReference type="AlphaFoldDB" id="J4X5B5"/>
<dbReference type="SUPFAM" id="SSF51735">
    <property type="entry name" value="NAD(P)-binding Rossmann-fold domains"/>
    <property type="match status" value="1"/>
</dbReference>
<dbReference type="InterPro" id="IPR036291">
    <property type="entry name" value="NAD(P)-bd_dom_sf"/>
</dbReference>
<dbReference type="PANTHER" id="PTHR43639">
    <property type="entry name" value="OXIDOREDUCTASE, SHORT-CHAIN DEHYDROGENASE/REDUCTASE FAMILY (AFU_ORTHOLOGUE AFUA_5G02870)"/>
    <property type="match status" value="1"/>
</dbReference>
<evidence type="ECO:0000256" key="2">
    <source>
        <dbReference type="ARBA" id="ARBA00023002"/>
    </source>
</evidence>
<dbReference type="PRINTS" id="PR00081">
    <property type="entry name" value="GDHRDH"/>
</dbReference>
<dbReference type="InterPro" id="IPR002347">
    <property type="entry name" value="SDR_fam"/>
</dbReference>
<dbReference type="PANTHER" id="PTHR43639:SF1">
    <property type="entry name" value="SHORT-CHAIN DEHYDROGENASE_REDUCTASE FAMILY PROTEIN"/>
    <property type="match status" value="1"/>
</dbReference>
<proteinExistence type="inferred from homology"/>
<dbReference type="PRINTS" id="PR00080">
    <property type="entry name" value="SDRFAMILY"/>
</dbReference>
<dbReference type="GO" id="GO:0016491">
    <property type="term" value="F:oxidoreductase activity"/>
    <property type="evidence" value="ECO:0007669"/>
    <property type="project" value="UniProtKB-KW"/>
</dbReference>
<evidence type="ECO:0000256" key="1">
    <source>
        <dbReference type="ARBA" id="ARBA00006484"/>
    </source>
</evidence>
<protein>
    <submittedName>
        <fullName evidence="3">3-oxoacyl-[acyl-carrier-protein] reductase</fullName>
    </submittedName>
</protein>
<organism evidence="3 4">
    <name type="scientific">SAR86 cluster bacterium SAR86B</name>
    <dbReference type="NCBI Taxonomy" id="1123867"/>
    <lineage>
        <taxon>Bacteria</taxon>
        <taxon>Pseudomonadati</taxon>
        <taxon>Pseudomonadota</taxon>
        <taxon>Gammaproteobacteria</taxon>
        <taxon>SAR86 cluster</taxon>
    </lineage>
</organism>
<reference evidence="3 4" key="1">
    <citation type="journal article" date="2012" name="ISME J.">
        <title>Genomic insights to SAR86, an abundant and uncultivated marine bacterial lineage.</title>
        <authorList>
            <person name="Dupont C.L."/>
            <person name="Rusch D.B."/>
            <person name="Yooseph S."/>
            <person name="Lombardo M.J."/>
            <person name="Richter R.A."/>
            <person name="Valas R."/>
            <person name="Novotny M."/>
            <person name="Yee-Greenbaum J."/>
            <person name="Selengut J.D."/>
            <person name="Haft D.H."/>
            <person name="Halpern A.L."/>
            <person name="Lasken R.S."/>
            <person name="Nealson K."/>
            <person name="Friedman R."/>
            <person name="Venter J.C."/>
        </authorList>
    </citation>
    <scope>NUCLEOTIDE SEQUENCE [LARGE SCALE GENOMIC DNA]</scope>
</reference>
<evidence type="ECO:0000313" key="4">
    <source>
        <dbReference type="Proteomes" id="UP000010116"/>
    </source>
</evidence>
<comment type="similarity">
    <text evidence="1">Belongs to the short-chain dehydrogenases/reductases (SDR) family.</text>
</comment>
<dbReference type="HOGENOM" id="CLU_010194_1_3_6"/>
<sequence length="242" mass="26341">MNKTILVTGGALRIGSEIVTSFAKMGWDIILHYRNSSEEAKKIKKNLEDLYETEIFLVQGDLNVDEDVQNLIDIVNKNYKNLDALVNNASAFYNTEIGNLTNANWDDLVGNNLKAPLFLINGLKDILMSASGSVINITDVNIDMGSPNYSIYTAAKGGLAAITKSLAKELAPNITVNAVAPGAILEPPGVTWDDDKIKEVIKNIPLNRMGNEKDIANAVRFLVCAKYITGQTIRVDGGKSLQ</sequence>